<evidence type="ECO:0000313" key="2">
    <source>
        <dbReference type="Proteomes" id="UP000287124"/>
    </source>
</evidence>
<name>A0A430KZL7_9HYPO</name>
<sequence>MDKYSTKEWQQLCHLVKQLVPQELGQESWYLIIAATLVTSPDPELLASFYAHVTTHNPDFASEEAKRRLSERFRDVLLKLTTLVGAPRVLCAVMPLAKAEGDVQAKAKCAKLKDKWHTDQLNMAAIYDRGVRRMDQIYGSSLLPKVFDSYGTHKEDLKFNEFFAVYGLYLSDLEVMTSLETEAVVFTSISCLGLKSPGAWHFRGMGRLLLASRGKDEPRDITTQLGNLKDAVIGVVKFVGGEFVHTSKCEQWATVEDIENQLGGWGLDD</sequence>
<comment type="caution">
    <text evidence="1">The sequence shown here is derived from an EMBL/GenBank/DDBJ whole genome shotgun (WGS) entry which is preliminary data.</text>
</comment>
<protein>
    <submittedName>
        <fullName evidence="1">Uncharacterized protein</fullName>
    </submittedName>
</protein>
<dbReference type="PANTHER" id="PTHR28180:SF5">
    <property type="entry name" value="DNA POLYMERASE ALPHA SUBUNIT B"/>
    <property type="match status" value="1"/>
</dbReference>
<dbReference type="InterPro" id="IPR052999">
    <property type="entry name" value="PTS1_Protein"/>
</dbReference>
<organism evidence="1 2">
    <name type="scientific">Fusarium euwallaceae</name>
    <dbReference type="NCBI Taxonomy" id="1147111"/>
    <lineage>
        <taxon>Eukaryota</taxon>
        <taxon>Fungi</taxon>
        <taxon>Dikarya</taxon>
        <taxon>Ascomycota</taxon>
        <taxon>Pezizomycotina</taxon>
        <taxon>Sordariomycetes</taxon>
        <taxon>Hypocreomycetidae</taxon>
        <taxon>Hypocreales</taxon>
        <taxon>Nectriaceae</taxon>
        <taxon>Fusarium</taxon>
        <taxon>Fusarium solani species complex</taxon>
    </lineage>
</organism>
<dbReference type="AlphaFoldDB" id="A0A430KZL7"/>
<accession>A0A430KZL7</accession>
<evidence type="ECO:0000313" key="1">
    <source>
        <dbReference type="EMBL" id="RTE68902.1"/>
    </source>
</evidence>
<proteinExistence type="predicted"/>
<reference evidence="1 2" key="1">
    <citation type="submission" date="2017-06" db="EMBL/GenBank/DDBJ databases">
        <title>Comparative genomic analysis of Ambrosia Fusariam Clade fungi.</title>
        <authorList>
            <person name="Stajich J.E."/>
            <person name="Carrillo J."/>
            <person name="Kijimoto T."/>
            <person name="Eskalen A."/>
            <person name="O'Donnell K."/>
            <person name="Kasson M."/>
        </authorList>
    </citation>
    <scope>NUCLEOTIDE SEQUENCE [LARGE SCALE GENOMIC DNA]</scope>
    <source>
        <strain evidence="1 2">UCR1854</strain>
    </source>
</reference>
<dbReference type="EMBL" id="MIKF01000681">
    <property type="protein sequence ID" value="RTE68902.1"/>
    <property type="molecule type" value="Genomic_DNA"/>
</dbReference>
<gene>
    <name evidence="1" type="ORF">BHE90_016713</name>
</gene>
<dbReference type="PANTHER" id="PTHR28180">
    <property type="entry name" value="CONSERVED MITOCHONDRIAL PROTEIN-RELATED"/>
    <property type="match status" value="1"/>
</dbReference>
<keyword evidence="2" id="KW-1185">Reference proteome</keyword>
<dbReference type="Proteomes" id="UP000287124">
    <property type="component" value="Unassembled WGS sequence"/>
</dbReference>